<dbReference type="KEGG" id="mmaa:FR932_19310"/>
<dbReference type="EC" id="3.5.1.28" evidence="5"/>
<dbReference type="AlphaFoldDB" id="A0A5J6WNS1"/>
<evidence type="ECO:0000256" key="4">
    <source>
        <dbReference type="ARBA" id="ARBA00007553"/>
    </source>
</evidence>
<dbReference type="GO" id="GO:0005737">
    <property type="term" value="C:cytoplasm"/>
    <property type="evidence" value="ECO:0007669"/>
    <property type="project" value="UniProtKB-SubCell"/>
</dbReference>
<dbReference type="Pfam" id="PF01510">
    <property type="entry name" value="Amidase_2"/>
    <property type="match status" value="1"/>
</dbReference>
<accession>A0A5J6WNS1</accession>
<dbReference type="GO" id="GO:0009253">
    <property type="term" value="P:peptidoglycan catabolic process"/>
    <property type="evidence" value="ECO:0007669"/>
    <property type="project" value="InterPro"/>
</dbReference>
<dbReference type="InterPro" id="IPR051206">
    <property type="entry name" value="NAMLAA_amidase_2"/>
</dbReference>
<dbReference type="Proteomes" id="UP000327424">
    <property type="component" value="Chromosome"/>
</dbReference>
<proteinExistence type="inferred from homology"/>
<organism evidence="14 15">
    <name type="scientific">Moritella marina ATCC 15381</name>
    <dbReference type="NCBI Taxonomy" id="1202962"/>
    <lineage>
        <taxon>Bacteria</taxon>
        <taxon>Pseudomonadati</taxon>
        <taxon>Pseudomonadota</taxon>
        <taxon>Gammaproteobacteria</taxon>
        <taxon>Alteromonadales</taxon>
        <taxon>Moritellaceae</taxon>
        <taxon>Moritella</taxon>
    </lineage>
</organism>
<dbReference type="EMBL" id="CP044399">
    <property type="protein sequence ID" value="QFI39809.1"/>
    <property type="molecule type" value="Genomic_DNA"/>
</dbReference>
<keyword evidence="10" id="KW-0961">Cell wall biogenesis/degradation</keyword>
<evidence type="ECO:0000256" key="8">
    <source>
        <dbReference type="ARBA" id="ARBA00022801"/>
    </source>
</evidence>
<dbReference type="RefSeq" id="WP_019442593.1">
    <property type="nucleotide sequence ID" value="NZ_ALOE01000033.1"/>
</dbReference>
<dbReference type="OrthoDB" id="9794842at2"/>
<dbReference type="SMART" id="SM00644">
    <property type="entry name" value="Ami_2"/>
    <property type="match status" value="1"/>
</dbReference>
<dbReference type="GO" id="GO:0008745">
    <property type="term" value="F:N-acetylmuramoyl-L-alanine amidase activity"/>
    <property type="evidence" value="ECO:0007669"/>
    <property type="project" value="UniProtKB-EC"/>
</dbReference>
<comment type="cofactor">
    <cofactor evidence="2">
        <name>Zn(2+)</name>
        <dbReference type="ChEBI" id="CHEBI:29105"/>
    </cofactor>
</comment>
<comment type="catalytic activity">
    <reaction evidence="1">
        <text>Hydrolyzes the link between N-acetylmuramoyl residues and L-amino acid residues in certain cell-wall glycopeptides.</text>
        <dbReference type="EC" id="3.5.1.28"/>
    </reaction>
</comment>
<keyword evidence="7" id="KW-0479">Metal-binding</keyword>
<sequence>MVNRQAKSGLLADADFLVSPHFDDRPSDVDIDLLVIHCISLPPEQYGADYVEDFFLGKLDCSLHPYFQKLISVRVSAHLYIRRNGRVIQFVPFAKRAWHAGLSEFEGQVRCNDFSIGIELEGDVNHPYTAAQYQCLTTVTREIQIRYPLITQARITGHSDIAPYRKDDPGPHFDWQHYFACLNSKADQ</sequence>
<evidence type="ECO:0000256" key="7">
    <source>
        <dbReference type="ARBA" id="ARBA00022723"/>
    </source>
</evidence>
<evidence type="ECO:0000256" key="12">
    <source>
        <dbReference type="ARBA" id="ARBA00042615"/>
    </source>
</evidence>
<evidence type="ECO:0000256" key="5">
    <source>
        <dbReference type="ARBA" id="ARBA00011901"/>
    </source>
</evidence>
<keyword evidence="9" id="KW-0862">Zinc</keyword>
<dbReference type="CDD" id="cd06583">
    <property type="entry name" value="PGRP"/>
    <property type="match status" value="1"/>
</dbReference>
<evidence type="ECO:0000256" key="3">
    <source>
        <dbReference type="ARBA" id="ARBA00004496"/>
    </source>
</evidence>
<evidence type="ECO:0000313" key="14">
    <source>
        <dbReference type="EMBL" id="QFI39809.1"/>
    </source>
</evidence>
<dbReference type="InterPro" id="IPR002502">
    <property type="entry name" value="Amidase_domain"/>
</dbReference>
<dbReference type="SUPFAM" id="SSF55846">
    <property type="entry name" value="N-acetylmuramoyl-L-alanine amidase-like"/>
    <property type="match status" value="1"/>
</dbReference>
<keyword evidence="6" id="KW-0963">Cytoplasm</keyword>
<name>A0A5J6WNS1_MORMI</name>
<dbReference type="NCBIfam" id="NF008758">
    <property type="entry name" value="PRK11789.1"/>
    <property type="match status" value="1"/>
</dbReference>
<dbReference type="PANTHER" id="PTHR30417">
    <property type="entry name" value="N-ACETYLMURAMOYL-L-ALANINE AMIDASE AMID"/>
    <property type="match status" value="1"/>
</dbReference>
<keyword evidence="15" id="KW-1185">Reference proteome</keyword>
<comment type="subcellular location">
    <subcellularLocation>
        <location evidence="3">Cytoplasm</location>
    </subcellularLocation>
</comment>
<keyword evidence="8 14" id="KW-0378">Hydrolase</keyword>
<evidence type="ECO:0000256" key="6">
    <source>
        <dbReference type="ARBA" id="ARBA00022490"/>
    </source>
</evidence>
<comment type="similarity">
    <text evidence="4">Belongs to the N-acetylmuramoyl-L-alanine amidase 2 family.</text>
</comment>
<dbReference type="InterPro" id="IPR036505">
    <property type="entry name" value="Amidase/PGRP_sf"/>
</dbReference>
<evidence type="ECO:0000256" key="11">
    <source>
        <dbReference type="ARBA" id="ARBA00039257"/>
    </source>
</evidence>
<dbReference type="Gene3D" id="3.40.80.10">
    <property type="entry name" value="Peptidoglycan recognition protein-like"/>
    <property type="match status" value="1"/>
</dbReference>
<dbReference type="GO" id="GO:0009254">
    <property type="term" value="P:peptidoglycan turnover"/>
    <property type="evidence" value="ECO:0007669"/>
    <property type="project" value="TreeGrafter"/>
</dbReference>
<reference evidence="14 15" key="1">
    <citation type="submission" date="2019-09" db="EMBL/GenBank/DDBJ databases">
        <title>Hybrid Assembly of the complete Genome of the Deep-Sea Bacterium Moritella marina from long Nanopore and Illumina reads.</title>
        <authorList>
            <person name="Magin S."/>
            <person name="Georgoulis A."/>
            <person name="Papadimitriou K."/>
            <person name="Iliakis G."/>
            <person name="Vorgias C.E."/>
        </authorList>
    </citation>
    <scope>NUCLEOTIDE SEQUENCE [LARGE SCALE GENOMIC DNA]</scope>
    <source>
        <strain evidence="14 15">MP-1</strain>
    </source>
</reference>
<gene>
    <name evidence="14" type="primary">ampD</name>
    <name evidence="14" type="ORF">FR932_19310</name>
</gene>
<dbReference type="GO" id="GO:0071555">
    <property type="term" value="P:cell wall organization"/>
    <property type="evidence" value="ECO:0007669"/>
    <property type="project" value="UniProtKB-KW"/>
</dbReference>
<feature type="domain" description="N-acetylmuramoyl-L-alanine amidase" evidence="13">
    <location>
        <begin position="19"/>
        <end position="170"/>
    </location>
</feature>
<evidence type="ECO:0000259" key="13">
    <source>
        <dbReference type="SMART" id="SM00644"/>
    </source>
</evidence>
<evidence type="ECO:0000313" key="15">
    <source>
        <dbReference type="Proteomes" id="UP000327424"/>
    </source>
</evidence>
<dbReference type="PANTHER" id="PTHR30417:SF4">
    <property type="entry name" value="1,6-ANHYDRO-N-ACETYLMURAMYL-L-ALANINE AMIDASE AMPD"/>
    <property type="match status" value="1"/>
</dbReference>
<protein>
    <recommendedName>
        <fullName evidence="11">1,6-anhydro-N-acetylmuramyl-L-alanine amidase AmpD</fullName>
        <ecNumber evidence="5">3.5.1.28</ecNumber>
    </recommendedName>
    <alternativeName>
        <fullName evidence="12">N-acetylmuramoyl-L-alanine amidase</fullName>
    </alternativeName>
</protein>
<evidence type="ECO:0000256" key="2">
    <source>
        <dbReference type="ARBA" id="ARBA00001947"/>
    </source>
</evidence>
<dbReference type="GO" id="GO:0046872">
    <property type="term" value="F:metal ion binding"/>
    <property type="evidence" value="ECO:0007669"/>
    <property type="project" value="UniProtKB-KW"/>
</dbReference>
<evidence type="ECO:0000256" key="9">
    <source>
        <dbReference type="ARBA" id="ARBA00022833"/>
    </source>
</evidence>
<evidence type="ECO:0000256" key="1">
    <source>
        <dbReference type="ARBA" id="ARBA00001561"/>
    </source>
</evidence>
<evidence type="ECO:0000256" key="10">
    <source>
        <dbReference type="ARBA" id="ARBA00023316"/>
    </source>
</evidence>